<keyword evidence="2" id="KW-1185">Reference proteome</keyword>
<dbReference type="Gene3D" id="3.30.450.150">
    <property type="entry name" value="Haem-degrading domain"/>
    <property type="match status" value="1"/>
</dbReference>
<dbReference type="AlphaFoldDB" id="A0A6J5CUL9"/>
<reference evidence="1 2" key="1">
    <citation type="submission" date="2020-04" db="EMBL/GenBank/DDBJ databases">
        <authorList>
            <person name="De Canck E."/>
        </authorList>
    </citation>
    <scope>NUCLEOTIDE SEQUENCE [LARGE SCALE GENOMIC DNA]</scope>
    <source>
        <strain evidence="1 2">LMG 24238</strain>
    </source>
</reference>
<dbReference type="GeneID" id="97046254"/>
<dbReference type="SUPFAM" id="SSF143744">
    <property type="entry name" value="GlcG-like"/>
    <property type="match status" value="1"/>
</dbReference>
<accession>A0A6J5CUL9</accession>
<organism evidence="1 2">
    <name type="scientific">Paraburkholderia sediminicola</name>
    <dbReference type="NCBI Taxonomy" id="458836"/>
    <lineage>
        <taxon>Bacteria</taxon>
        <taxon>Pseudomonadati</taxon>
        <taxon>Pseudomonadota</taxon>
        <taxon>Betaproteobacteria</taxon>
        <taxon>Burkholderiales</taxon>
        <taxon>Burkholderiaceae</taxon>
        <taxon>Paraburkholderia</taxon>
    </lineage>
</organism>
<gene>
    <name evidence="1" type="ORF">LMG24238_07724</name>
</gene>
<dbReference type="Proteomes" id="UP000494255">
    <property type="component" value="Unassembled WGS sequence"/>
</dbReference>
<evidence type="ECO:0000313" key="1">
    <source>
        <dbReference type="EMBL" id="CAB3745601.1"/>
    </source>
</evidence>
<dbReference type="InterPro" id="IPR005624">
    <property type="entry name" value="PduO/GlcC-like"/>
</dbReference>
<name>A0A6J5CUL9_9BURK</name>
<protein>
    <recommendedName>
        <fullName evidence="3">ATP:cob(I)alamin adenosyltransferase</fullName>
    </recommendedName>
</protein>
<dbReference type="RefSeq" id="WP_217468943.1">
    <property type="nucleotide sequence ID" value="NZ_CADIKC010000025.1"/>
</dbReference>
<dbReference type="InterPro" id="IPR052517">
    <property type="entry name" value="GlcG_carb_metab_protein"/>
</dbReference>
<dbReference type="InterPro" id="IPR038084">
    <property type="entry name" value="PduO/GlcC-like_sf"/>
</dbReference>
<dbReference type="PANTHER" id="PTHR34309:SF1">
    <property type="entry name" value="PROTEIN GLCG"/>
    <property type="match status" value="1"/>
</dbReference>
<sequence length="135" mass="13510">MSISIEKARKGLDAGIQKASQLNSPSSICILDDGRNLVAFARMDGALLASIDLSKAKAFTARSMNMNTGDLSALVQPGAPLYGLEAAHNPSFVVFGGGVPIKLGDTVVGAVGVAGGMVPDDEAIAAAVAAAIAQA</sequence>
<proteinExistence type="predicted"/>
<evidence type="ECO:0000313" key="2">
    <source>
        <dbReference type="Proteomes" id="UP000494255"/>
    </source>
</evidence>
<dbReference type="EMBL" id="CADIKC010000025">
    <property type="protein sequence ID" value="CAB3745601.1"/>
    <property type="molecule type" value="Genomic_DNA"/>
</dbReference>
<evidence type="ECO:0008006" key="3">
    <source>
        <dbReference type="Google" id="ProtNLM"/>
    </source>
</evidence>
<dbReference type="PANTHER" id="PTHR34309">
    <property type="entry name" value="SLR1406 PROTEIN"/>
    <property type="match status" value="1"/>
</dbReference>
<dbReference type="Pfam" id="PF03928">
    <property type="entry name" value="HbpS-like"/>
    <property type="match status" value="1"/>
</dbReference>